<dbReference type="Proteomes" id="UP000485058">
    <property type="component" value="Unassembled WGS sequence"/>
</dbReference>
<accession>A0A699ZR68</accession>
<proteinExistence type="predicted"/>
<dbReference type="Gene3D" id="3.30.530.20">
    <property type="match status" value="1"/>
</dbReference>
<protein>
    <submittedName>
        <fullName evidence="2">START domain-containing protein</fullName>
    </submittedName>
</protein>
<dbReference type="InterPro" id="IPR051213">
    <property type="entry name" value="START_lipid_transfer"/>
</dbReference>
<evidence type="ECO:0000313" key="3">
    <source>
        <dbReference type="Proteomes" id="UP000485058"/>
    </source>
</evidence>
<dbReference type="AlphaFoldDB" id="A0A699ZR68"/>
<gene>
    <name evidence="2" type="ORF">HaLaN_18571</name>
</gene>
<dbReference type="EMBL" id="BLLF01001801">
    <property type="protein sequence ID" value="GFH21296.1"/>
    <property type="molecule type" value="Genomic_DNA"/>
</dbReference>
<sequence length="347" mass="37101">MEMQQWRGQAVAHPDTDGASSSAATSAAGSRAGPNAASSWRAQQLADQHLTVPHSGQLAMDCLGSDATHPIMHVVTQVVTSTHLLQFGALLGESSAELALSQSGMSGAVGHSQDSLLGSTDDVAGWEKGWEAVAAEACPRTGLHYWAWRRYLRKGLYVYRTRTVYEGCTPAQLVSFQLDGSYKSVWDDNQAELEAACLGRSCFLYARSRFPAPMAQRDLLATVCQCFGAVGAGLSLLVQAGRQRLATCLWVLHQSLAGPQGRPRPQASSELDGGASVAGPPPAAFPNKQRPGGCQEGPAVYPDLLQHPELMQQHEPPTANSVQWQIVTLHGFVFELDGWQQPPSSSA</sequence>
<feature type="region of interest" description="Disordered" evidence="1">
    <location>
        <begin position="1"/>
        <end position="44"/>
    </location>
</feature>
<keyword evidence="3" id="KW-1185">Reference proteome</keyword>
<reference evidence="2 3" key="1">
    <citation type="submission" date="2020-02" db="EMBL/GenBank/DDBJ databases">
        <title>Draft genome sequence of Haematococcus lacustris strain NIES-144.</title>
        <authorList>
            <person name="Morimoto D."/>
            <person name="Nakagawa S."/>
            <person name="Yoshida T."/>
            <person name="Sawayama S."/>
        </authorList>
    </citation>
    <scope>NUCLEOTIDE SEQUENCE [LARGE SCALE GENOMIC DNA]</scope>
    <source>
        <strain evidence="2 3">NIES-144</strain>
    </source>
</reference>
<dbReference type="PANTHER" id="PTHR19308">
    <property type="entry name" value="PHOSPHATIDYLCHOLINE TRANSFER PROTEIN"/>
    <property type="match status" value="1"/>
</dbReference>
<dbReference type="InterPro" id="IPR023393">
    <property type="entry name" value="START-like_dom_sf"/>
</dbReference>
<comment type="caution">
    <text evidence="2">The sequence shown here is derived from an EMBL/GenBank/DDBJ whole genome shotgun (WGS) entry which is preliminary data.</text>
</comment>
<feature type="region of interest" description="Disordered" evidence="1">
    <location>
        <begin position="258"/>
        <end position="299"/>
    </location>
</feature>
<evidence type="ECO:0000256" key="1">
    <source>
        <dbReference type="SAM" id="MobiDB-lite"/>
    </source>
</evidence>
<dbReference type="PANTHER" id="PTHR19308:SF39">
    <property type="entry name" value="PHOSPHATIDYLCHOLINE TRANSFER PROTEIN"/>
    <property type="match status" value="1"/>
</dbReference>
<feature type="compositionally biased region" description="Low complexity" evidence="1">
    <location>
        <begin position="17"/>
        <end position="30"/>
    </location>
</feature>
<dbReference type="SUPFAM" id="SSF55961">
    <property type="entry name" value="Bet v1-like"/>
    <property type="match status" value="1"/>
</dbReference>
<name>A0A699ZR68_HAELA</name>
<evidence type="ECO:0000313" key="2">
    <source>
        <dbReference type="EMBL" id="GFH21296.1"/>
    </source>
</evidence>
<organism evidence="2 3">
    <name type="scientific">Haematococcus lacustris</name>
    <name type="common">Green alga</name>
    <name type="synonym">Haematococcus pluvialis</name>
    <dbReference type="NCBI Taxonomy" id="44745"/>
    <lineage>
        <taxon>Eukaryota</taxon>
        <taxon>Viridiplantae</taxon>
        <taxon>Chlorophyta</taxon>
        <taxon>core chlorophytes</taxon>
        <taxon>Chlorophyceae</taxon>
        <taxon>CS clade</taxon>
        <taxon>Chlamydomonadales</taxon>
        <taxon>Haematococcaceae</taxon>
        <taxon>Haematococcus</taxon>
    </lineage>
</organism>